<evidence type="ECO:0000313" key="4">
    <source>
        <dbReference type="Proteomes" id="UP000829455"/>
    </source>
</evidence>
<reference evidence="1 3" key="1">
    <citation type="submission" date="2011-05" db="EMBL/GenBank/DDBJ databases">
        <authorList>
            <person name="Muzny D."/>
            <person name="Qin X."/>
            <person name="Deng J."/>
            <person name="Jiang H."/>
            <person name="Liu Y."/>
            <person name="Qu J."/>
            <person name="Song X.-Z."/>
            <person name="Zhang L."/>
            <person name="Thornton R."/>
            <person name="Coyle M."/>
            <person name="Francisco L."/>
            <person name="Jackson L."/>
            <person name="Javaid M."/>
            <person name="Korchina V."/>
            <person name="Kovar C."/>
            <person name="Mata R."/>
            <person name="Mathew T."/>
            <person name="Ngo R."/>
            <person name="Nguyen L."/>
            <person name="Nguyen N."/>
            <person name="Okwuonu G."/>
            <person name="Ongeri F."/>
            <person name="Pham C."/>
            <person name="Simmons D."/>
            <person name="Wilczek-Boney K."/>
            <person name="Hale W."/>
            <person name="Jakkamsetti A."/>
            <person name="Pham P."/>
            <person name="Ruth R."/>
            <person name="San Lucas F."/>
            <person name="Warren J."/>
            <person name="Zhang J."/>
            <person name="Zhao Z."/>
            <person name="Zhou C."/>
            <person name="Zhu D."/>
            <person name="Lee S."/>
            <person name="Bess C."/>
            <person name="Blankenburg K."/>
            <person name="Forbes L."/>
            <person name="Fu Q."/>
            <person name="Gubbala S."/>
            <person name="Hirani K."/>
            <person name="Jayaseelan J.C."/>
            <person name="Lara F."/>
            <person name="Munidasa M."/>
            <person name="Palculict T."/>
            <person name="Patil S."/>
            <person name="Pu L.-L."/>
            <person name="Saada N."/>
            <person name="Tang L."/>
            <person name="Weissenberger G."/>
            <person name="Zhu Y."/>
            <person name="Hemphill L."/>
            <person name="Shang Y."/>
            <person name="Youmans B."/>
            <person name="Ayvaz T."/>
            <person name="Ross M."/>
            <person name="Santibanez J."/>
            <person name="Aqrawi P."/>
            <person name="Gross S."/>
            <person name="Joshi V."/>
            <person name="Fowler G."/>
            <person name="Nazareth L."/>
            <person name="Reid J."/>
            <person name="Worley K."/>
            <person name="Petrosino J."/>
            <person name="Highlander S."/>
            <person name="Gibbs R."/>
        </authorList>
    </citation>
    <scope>NUCLEOTIDE SEQUENCE [LARGE SCALE GENOMIC DNA]</scope>
    <source>
        <strain evidence="1 3">ATCC 33926</strain>
    </source>
</reference>
<dbReference type="Proteomes" id="UP000829455">
    <property type="component" value="Chromosome"/>
</dbReference>
<gene>
    <name evidence="1" type="ORF">HMPREF9418_1384</name>
    <name evidence="2" type="ORF">MON40_08115</name>
</gene>
<evidence type="ECO:0000313" key="3">
    <source>
        <dbReference type="Proteomes" id="UP000004982"/>
    </source>
</evidence>
<name>A0AA36UJB1_9NEIS</name>
<accession>A0AA36UJB1</accession>
<evidence type="ECO:0000313" key="2">
    <source>
        <dbReference type="EMBL" id="UNV83993.1"/>
    </source>
</evidence>
<dbReference type="EMBL" id="AFQE01000065">
    <property type="protein sequence ID" value="EGQ77032.1"/>
    <property type="molecule type" value="Genomic_DNA"/>
</dbReference>
<dbReference type="RefSeq" id="WP_003778039.1">
    <property type="nucleotide sequence ID" value="NZ_CP094241.1"/>
</dbReference>
<reference evidence="2 4" key="2">
    <citation type="submission" date="2022-03" db="EMBL/GenBank/DDBJ databases">
        <title>Genome sequencing of Neisseria macacae.</title>
        <authorList>
            <person name="Baek M.-G."/>
        </authorList>
    </citation>
    <scope>NUCLEOTIDE SEQUENCE [LARGE SCALE GENOMIC DNA]</scope>
    <source>
        <strain evidence="2 4">ATCC 33926</strain>
    </source>
</reference>
<proteinExistence type="predicted"/>
<dbReference type="EMBL" id="CP094241">
    <property type="protein sequence ID" value="UNV83993.1"/>
    <property type="molecule type" value="Genomic_DNA"/>
</dbReference>
<keyword evidence="4" id="KW-1185">Reference proteome</keyword>
<sequence>MALNKIARKDSDFRVVFILPDFCWAPPPAPPVTPIPFPLFADLGNAKTVAKDVRLNRKPAFVFKASKTNRTTGDEPALPGRKGILSRTATKPAWPMMHSSSVKIRKRHIIRAGDMFHMNNKFKKKLPPKPCISCKAAAAAGRPVNSFGTAAICCKKSIRTAGIPISIPTKTPTSL</sequence>
<dbReference type="Proteomes" id="UP000004982">
    <property type="component" value="Unassembled WGS sequence"/>
</dbReference>
<dbReference type="AlphaFoldDB" id="A0AA36UJB1"/>
<dbReference type="Pfam" id="PF13665">
    <property type="entry name" value="Tox-PAAR-like"/>
    <property type="match status" value="1"/>
</dbReference>
<organism evidence="1 3">
    <name type="scientific">Neisseria macacae ATCC 33926</name>
    <dbReference type="NCBI Taxonomy" id="997348"/>
    <lineage>
        <taxon>Bacteria</taxon>
        <taxon>Pseudomonadati</taxon>
        <taxon>Pseudomonadota</taxon>
        <taxon>Betaproteobacteria</taxon>
        <taxon>Neisseriales</taxon>
        <taxon>Neisseriaceae</taxon>
        <taxon>Neisseria</taxon>
    </lineage>
</organism>
<evidence type="ECO:0000313" key="1">
    <source>
        <dbReference type="EMBL" id="EGQ77032.1"/>
    </source>
</evidence>
<protein>
    <submittedName>
        <fullName evidence="2">DUF4150 domain-containing protein</fullName>
    </submittedName>
</protein>